<evidence type="ECO:0000256" key="1">
    <source>
        <dbReference type="SAM" id="MobiDB-lite"/>
    </source>
</evidence>
<feature type="compositionally biased region" description="Basic and acidic residues" evidence="1">
    <location>
        <begin position="9"/>
        <end position="34"/>
    </location>
</feature>
<dbReference type="Pfam" id="PF15949">
    <property type="entry name" value="DUF4757"/>
    <property type="match status" value="2"/>
</dbReference>
<dbReference type="GO" id="GO:0051496">
    <property type="term" value="P:positive regulation of stress fiber assembly"/>
    <property type="evidence" value="ECO:0007669"/>
    <property type="project" value="TreeGrafter"/>
</dbReference>
<feature type="compositionally biased region" description="Polar residues" evidence="1">
    <location>
        <begin position="51"/>
        <end position="60"/>
    </location>
</feature>
<proteinExistence type="predicted"/>
<sequence>MLRLSDACRGSDSESDFPHHHRRMPDVRKDDMLARRTSVSEPRTPLPFNQFLPNKSNQTAYMPAPLRRKRPEREEGGRKSWSTATSPIGGDRPFRSPARSCSEELYRTSLTTNAMSTSIVVTIPLSPSPRDSPDASRKFLPPKVDGAGPGKQGGVSDPGRDDMWARRTSPKHGGASPTHFLPVPATGANQAGGSPGAESETDKPRRRPSWLDDELSPTFSHSASVSDDPESMSMIDVRCEEDVFLNPHSQVRHELMHNQYNKLKEEEDHWQDDLARWKSRRRSVSQDLIKKEEERKMMERLLSGDEGVPQRRKSIKTYKEIVEDNPTQLTGRSNGMWLG</sequence>
<evidence type="ECO:0000313" key="3">
    <source>
        <dbReference type="EMBL" id="KAG5263937.1"/>
    </source>
</evidence>
<dbReference type="EMBL" id="JADWDJ010000021">
    <property type="protein sequence ID" value="KAG5263937.1"/>
    <property type="molecule type" value="Genomic_DNA"/>
</dbReference>
<feature type="domain" description="DUF4757" evidence="2">
    <location>
        <begin position="32"/>
        <end position="99"/>
    </location>
</feature>
<evidence type="ECO:0000313" key="4">
    <source>
        <dbReference type="Proteomes" id="UP000823561"/>
    </source>
</evidence>
<reference evidence="3" key="1">
    <citation type="submission" date="2020-10" db="EMBL/GenBank/DDBJ databases">
        <title>Chromosome-scale genome assembly of the Allis shad, Alosa alosa.</title>
        <authorList>
            <person name="Margot Z."/>
            <person name="Christophe K."/>
            <person name="Cabau C."/>
            <person name="Louis A."/>
            <person name="Berthelot C."/>
            <person name="Parey E."/>
            <person name="Roest Crollius H."/>
            <person name="Montfort J."/>
            <person name="Robinson-Rechavi M."/>
            <person name="Bucao C."/>
            <person name="Bouchez O."/>
            <person name="Gislard M."/>
            <person name="Lluch J."/>
            <person name="Milhes M."/>
            <person name="Lampietro C."/>
            <person name="Lopez Roques C."/>
            <person name="Donnadieu C."/>
            <person name="Braasch I."/>
            <person name="Desvignes T."/>
            <person name="Postlethwait J."/>
            <person name="Bobe J."/>
            <person name="Guiguen Y."/>
        </authorList>
    </citation>
    <scope>NUCLEOTIDE SEQUENCE</scope>
    <source>
        <strain evidence="3">M-15738</strain>
        <tissue evidence="3">Blood</tissue>
    </source>
</reference>
<gene>
    <name evidence="3" type="ORF">AALO_G00270320</name>
</gene>
<dbReference type="InterPro" id="IPR031865">
    <property type="entry name" value="DUF4757"/>
</dbReference>
<dbReference type="GO" id="GO:0032034">
    <property type="term" value="F:myosin II head/neck binding"/>
    <property type="evidence" value="ECO:0007669"/>
    <property type="project" value="TreeGrafter"/>
</dbReference>
<organism evidence="3 4">
    <name type="scientific">Alosa alosa</name>
    <name type="common">allis shad</name>
    <dbReference type="NCBI Taxonomy" id="278164"/>
    <lineage>
        <taxon>Eukaryota</taxon>
        <taxon>Metazoa</taxon>
        <taxon>Chordata</taxon>
        <taxon>Craniata</taxon>
        <taxon>Vertebrata</taxon>
        <taxon>Euteleostomi</taxon>
        <taxon>Actinopterygii</taxon>
        <taxon>Neopterygii</taxon>
        <taxon>Teleostei</taxon>
        <taxon>Clupei</taxon>
        <taxon>Clupeiformes</taxon>
        <taxon>Clupeoidei</taxon>
        <taxon>Clupeidae</taxon>
        <taxon>Alosa</taxon>
    </lineage>
</organism>
<evidence type="ECO:0000259" key="2">
    <source>
        <dbReference type="Pfam" id="PF15949"/>
    </source>
</evidence>
<dbReference type="AlphaFoldDB" id="A0AAV6FRT9"/>
<feature type="domain" description="DUF4757" evidence="2">
    <location>
        <begin position="163"/>
        <end position="324"/>
    </location>
</feature>
<dbReference type="GO" id="GO:0001725">
    <property type="term" value="C:stress fiber"/>
    <property type="evidence" value="ECO:0007669"/>
    <property type="project" value="TreeGrafter"/>
</dbReference>
<dbReference type="GO" id="GO:0051893">
    <property type="term" value="P:regulation of focal adhesion assembly"/>
    <property type="evidence" value="ECO:0007669"/>
    <property type="project" value="TreeGrafter"/>
</dbReference>
<feature type="compositionally biased region" description="Polar residues" evidence="1">
    <location>
        <begin position="108"/>
        <end position="120"/>
    </location>
</feature>
<protein>
    <recommendedName>
        <fullName evidence="2">DUF4757 domain-containing protein</fullName>
    </recommendedName>
</protein>
<name>A0AAV6FRT9_9TELE</name>
<accession>A0AAV6FRT9</accession>
<dbReference type="PANTHER" id="PTHR15551">
    <property type="entry name" value="LIM DOMAIN ONLY 7"/>
    <property type="match status" value="1"/>
</dbReference>
<keyword evidence="4" id="KW-1185">Reference proteome</keyword>
<dbReference type="Proteomes" id="UP000823561">
    <property type="component" value="Chromosome 21"/>
</dbReference>
<dbReference type="PANTHER" id="PTHR15551:SF5">
    <property type="entry name" value="LIM AND CALPONIN HOMOLOGY DOMAINS-CONTAINING PROTEIN 1 ISOFORM X1"/>
    <property type="match status" value="1"/>
</dbReference>
<comment type="caution">
    <text evidence="3">The sequence shown here is derived from an EMBL/GenBank/DDBJ whole genome shotgun (WGS) entry which is preliminary data.</text>
</comment>
<feature type="region of interest" description="Disordered" evidence="1">
    <location>
        <begin position="1"/>
        <end position="230"/>
    </location>
</feature>